<evidence type="ECO:0000313" key="10">
    <source>
        <dbReference type="EMBL" id="KAK7523543.1"/>
    </source>
</evidence>
<evidence type="ECO:0000256" key="3">
    <source>
        <dbReference type="ARBA" id="ARBA00013229"/>
    </source>
</evidence>
<dbReference type="PROSITE" id="PS00503">
    <property type="entry name" value="PECTINESTERASE_2"/>
    <property type="match status" value="1"/>
</dbReference>
<dbReference type="Gene3D" id="2.160.20.10">
    <property type="entry name" value="Single-stranded right-handed beta-helix, Pectin lyase-like"/>
    <property type="match status" value="1"/>
</dbReference>
<dbReference type="InterPro" id="IPR033131">
    <property type="entry name" value="Pectinesterase_Asp_AS"/>
</dbReference>
<feature type="signal peptide" evidence="8">
    <location>
        <begin position="1"/>
        <end position="19"/>
    </location>
</feature>
<evidence type="ECO:0000256" key="7">
    <source>
        <dbReference type="PROSITE-ProRule" id="PRU10040"/>
    </source>
</evidence>
<dbReference type="Pfam" id="PF01095">
    <property type="entry name" value="Pectinesterase"/>
    <property type="match status" value="1"/>
</dbReference>
<evidence type="ECO:0000313" key="11">
    <source>
        <dbReference type="Proteomes" id="UP001363622"/>
    </source>
</evidence>
<dbReference type="Proteomes" id="UP001363622">
    <property type="component" value="Unassembled WGS sequence"/>
</dbReference>
<evidence type="ECO:0000256" key="4">
    <source>
        <dbReference type="ARBA" id="ARBA00022801"/>
    </source>
</evidence>
<dbReference type="InterPro" id="IPR000070">
    <property type="entry name" value="Pectinesterase_cat"/>
</dbReference>
<evidence type="ECO:0000256" key="2">
    <source>
        <dbReference type="ARBA" id="ARBA00008891"/>
    </source>
</evidence>
<feature type="active site" evidence="7">
    <location>
        <position position="191"/>
    </location>
</feature>
<evidence type="ECO:0000256" key="5">
    <source>
        <dbReference type="ARBA" id="ARBA00023085"/>
    </source>
</evidence>
<keyword evidence="8" id="KW-0961">Cell wall biogenesis/degradation</keyword>
<dbReference type="PANTHER" id="PTHR31321:SF57">
    <property type="entry name" value="PECTINESTERASE 53-RELATED"/>
    <property type="match status" value="1"/>
</dbReference>
<keyword evidence="8" id="KW-0964">Secreted</keyword>
<evidence type="ECO:0000256" key="8">
    <source>
        <dbReference type="RuleBase" id="RU000589"/>
    </source>
</evidence>
<dbReference type="EC" id="3.1.1.11" evidence="3 8"/>
<dbReference type="InterPro" id="IPR011050">
    <property type="entry name" value="Pectin_lyase_fold/virulence"/>
</dbReference>
<comment type="pathway">
    <text evidence="1 8">Glycan metabolism; pectin degradation; 2-dehydro-3-deoxy-D-gluconate from pectin: step 1/5.</text>
</comment>
<dbReference type="EMBL" id="JBBPHU010000001">
    <property type="protein sequence ID" value="KAK7523543.1"/>
    <property type="molecule type" value="Genomic_DNA"/>
</dbReference>
<evidence type="ECO:0000256" key="6">
    <source>
        <dbReference type="ARBA" id="ARBA00047928"/>
    </source>
</evidence>
<dbReference type="PANTHER" id="PTHR31321">
    <property type="entry name" value="ACYL-COA THIOESTER HYDROLASE YBHC-RELATED"/>
    <property type="match status" value="1"/>
</dbReference>
<sequence>MHFSSILSVTLGLSLSALAQPTQKLSTRATGRTSPLSGCLTVGGSSGKYSTISSALEALGSSTEDACIFVYSGTYKEQFTVEYGGALTLYGYTEDASSYASNAVTITNTISSSDAGSLDKSSTVNVVADGFKMYNINVENGYGEGSQAVALTANANKLSFYGCSFTSYQDTLYAKAGTQYYAKSHITGAVDYIFGDASLWITSSTIASNGAGAITAMSREESDDASYYVIDSSTVTAADAATADLAGKVYLGRPWRAYARVQFQNSELSDVINEEGWTTMADNAEPVYTEFNNSGDGADTRKRVYGTEATSAVEIATVLGGDYADWVDASY</sequence>
<protein>
    <recommendedName>
        <fullName evidence="3 8">Pectinesterase</fullName>
        <ecNumber evidence="3 8">3.1.1.11</ecNumber>
    </recommendedName>
</protein>
<keyword evidence="4 8" id="KW-0378">Hydrolase</keyword>
<comment type="subcellular location">
    <subcellularLocation>
        <location evidence="8">Secreted</location>
    </subcellularLocation>
</comment>
<accession>A0ABR1L1X5</accession>
<feature type="domain" description="Pectinesterase catalytic" evidence="9">
    <location>
        <begin position="45"/>
        <end position="305"/>
    </location>
</feature>
<keyword evidence="11" id="KW-1185">Reference proteome</keyword>
<comment type="catalytic activity">
    <reaction evidence="6 8">
        <text>[(1-&gt;4)-alpha-D-galacturonosyl methyl ester](n) + n H2O = [(1-&gt;4)-alpha-D-galacturonosyl](n) + n methanol + n H(+)</text>
        <dbReference type="Rhea" id="RHEA:22380"/>
        <dbReference type="Rhea" id="RHEA-COMP:14570"/>
        <dbReference type="Rhea" id="RHEA-COMP:14573"/>
        <dbReference type="ChEBI" id="CHEBI:15377"/>
        <dbReference type="ChEBI" id="CHEBI:15378"/>
        <dbReference type="ChEBI" id="CHEBI:17790"/>
        <dbReference type="ChEBI" id="CHEBI:140522"/>
        <dbReference type="ChEBI" id="CHEBI:140523"/>
        <dbReference type="EC" id="3.1.1.11"/>
    </reaction>
</comment>
<dbReference type="SUPFAM" id="SSF51126">
    <property type="entry name" value="Pectin lyase-like"/>
    <property type="match status" value="1"/>
</dbReference>
<proteinExistence type="inferred from homology"/>
<evidence type="ECO:0000256" key="1">
    <source>
        <dbReference type="ARBA" id="ARBA00005184"/>
    </source>
</evidence>
<reference evidence="10 11" key="1">
    <citation type="submission" date="2024-04" db="EMBL/GenBank/DDBJ databases">
        <title>Phyllosticta paracitricarpa is synonymous to the EU quarantine fungus P. citricarpa based on phylogenomic analyses.</title>
        <authorList>
            <consortium name="Lawrence Berkeley National Laboratory"/>
            <person name="Van Ingen-Buijs V.A."/>
            <person name="Van Westerhoven A.C."/>
            <person name="Haridas S."/>
            <person name="Skiadas P."/>
            <person name="Martin F."/>
            <person name="Groenewald J.Z."/>
            <person name="Crous P.W."/>
            <person name="Seidl M.F."/>
        </authorList>
    </citation>
    <scope>NUCLEOTIDE SEQUENCE [LARGE SCALE GENOMIC DNA]</scope>
    <source>
        <strain evidence="10 11">CBS 123371</strain>
    </source>
</reference>
<keyword evidence="5 8" id="KW-0063">Aspartyl esterase</keyword>
<comment type="caution">
    <text evidence="10">The sequence shown here is derived from an EMBL/GenBank/DDBJ whole genome shotgun (WGS) entry which is preliminary data.</text>
</comment>
<keyword evidence="8" id="KW-0732">Signal</keyword>
<evidence type="ECO:0000259" key="9">
    <source>
        <dbReference type="Pfam" id="PF01095"/>
    </source>
</evidence>
<feature type="chain" id="PRO_5044949903" description="Pectinesterase" evidence="8">
    <location>
        <begin position="20"/>
        <end position="331"/>
    </location>
</feature>
<comment type="function">
    <text evidence="8">Involved in maceration and soft-rotting of plant tissue.</text>
</comment>
<name>A0ABR1L1X5_9PEZI</name>
<organism evidence="10 11">
    <name type="scientific">Phyllosticta citriasiana</name>
    <dbReference type="NCBI Taxonomy" id="595635"/>
    <lineage>
        <taxon>Eukaryota</taxon>
        <taxon>Fungi</taxon>
        <taxon>Dikarya</taxon>
        <taxon>Ascomycota</taxon>
        <taxon>Pezizomycotina</taxon>
        <taxon>Dothideomycetes</taxon>
        <taxon>Dothideomycetes incertae sedis</taxon>
        <taxon>Botryosphaeriales</taxon>
        <taxon>Phyllostictaceae</taxon>
        <taxon>Phyllosticta</taxon>
    </lineage>
</organism>
<gene>
    <name evidence="10" type="ORF">IWZ03DRAFT_6075</name>
</gene>
<comment type="similarity">
    <text evidence="2">Belongs to the pectinesterase family.</text>
</comment>
<dbReference type="InterPro" id="IPR012334">
    <property type="entry name" value="Pectin_lyas_fold"/>
</dbReference>